<comment type="caution">
    <text evidence="2">The sequence shown here is derived from an EMBL/GenBank/DDBJ whole genome shotgun (WGS) entry which is preliminary data.</text>
</comment>
<name>A0A8S3W135_PARAO</name>
<feature type="compositionally biased region" description="Polar residues" evidence="1">
    <location>
        <begin position="230"/>
        <end position="239"/>
    </location>
</feature>
<dbReference type="OrthoDB" id="8036689at2759"/>
<dbReference type="PANTHER" id="PTHR47331:SF1">
    <property type="entry name" value="GAG-LIKE PROTEIN"/>
    <property type="match status" value="1"/>
</dbReference>
<protein>
    <submittedName>
        <fullName evidence="2">(apollo) hypothetical protein</fullName>
    </submittedName>
</protein>
<keyword evidence="3" id="KW-1185">Reference proteome</keyword>
<dbReference type="Proteomes" id="UP000691718">
    <property type="component" value="Unassembled WGS sequence"/>
</dbReference>
<dbReference type="EMBL" id="CAJQZP010000049">
    <property type="protein sequence ID" value="CAG4934722.1"/>
    <property type="molecule type" value="Genomic_DNA"/>
</dbReference>
<dbReference type="AlphaFoldDB" id="A0A8S3W135"/>
<evidence type="ECO:0000256" key="1">
    <source>
        <dbReference type="SAM" id="MobiDB-lite"/>
    </source>
</evidence>
<evidence type="ECO:0000313" key="3">
    <source>
        <dbReference type="Proteomes" id="UP000691718"/>
    </source>
</evidence>
<sequence>MFVAHRLAEIEDLTKQQDWRWVPTAQNPADDATRDVPEDFDYNHRWYTGPSFLKKEKAHWPAPRTFKKTTTGEEKAADVAATAQTSHPSPDPERFSSWKRLWRATARVLQFLQLCRKREKVNVCKNNPTWKMAQRKGTKTVEKQHRSSKIIEMKYIPLDTELLDQAETLLMKRSQDKSFREDIKCLQQGKQLEGSSKLKRLDVVLEDGILALKGRIDAHTRQRQTRQQRISTLPSACRT</sequence>
<feature type="region of interest" description="Disordered" evidence="1">
    <location>
        <begin position="220"/>
        <end position="239"/>
    </location>
</feature>
<reference evidence="2" key="1">
    <citation type="submission" date="2021-04" db="EMBL/GenBank/DDBJ databases">
        <authorList>
            <person name="Tunstrom K."/>
        </authorList>
    </citation>
    <scope>NUCLEOTIDE SEQUENCE</scope>
</reference>
<dbReference type="PANTHER" id="PTHR47331">
    <property type="entry name" value="PHD-TYPE DOMAIN-CONTAINING PROTEIN"/>
    <property type="match status" value="1"/>
</dbReference>
<evidence type="ECO:0000313" key="2">
    <source>
        <dbReference type="EMBL" id="CAG4934722.1"/>
    </source>
</evidence>
<accession>A0A8S3W135</accession>
<organism evidence="2 3">
    <name type="scientific">Parnassius apollo</name>
    <name type="common">Apollo butterfly</name>
    <name type="synonym">Papilio apollo</name>
    <dbReference type="NCBI Taxonomy" id="110799"/>
    <lineage>
        <taxon>Eukaryota</taxon>
        <taxon>Metazoa</taxon>
        <taxon>Ecdysozoa</taxon>
        <taxon>Arthropoda</taxon>
        <taxon>Hexapoda</taxon>
        <taxon>Insecta</taxon>
        <taxon>Pterygota</taxon>
        <taxon>Neoptera</taxon>
        <taxon>Endopterygota</taxon>
        <taxon>Lepidoptera</taxon>
        <taxon>Glossata</taxon>
        <taxon>Ditrysia</taxon>
        <taxon>Papilionoidea</taxon>
        <taxon>Papilionidae</taxon>
        <taxon>Parnassiinae</taxon>
        <taxon>Parnassini</taxon>
        <taxon>Parnassius</taxon>
        <taxon>Parnassius</taxon>
    </lineage>
</organism>
<feature type="region of interest" description="Disordered" evidence="1">
    <location>
        <begin position="68"/>
        <end position="95"/>
    </location>
</feature>
<gene>
    <name evidence="2" type="ORF">PAPOLLO_LOCUS862</name>
</gene>
<proteinExistence type="predicted"/>